<dbReference type="GO" id="GO:0016787">
    <property type="term" value="F:hydrolase activity"/>
    <property type="evidence" value="ECO:0007669"/>
    <property type="project" value="UniProtKB-KW"/>
</dbReference>
<dbReference type="PRINTS" id="PR00413">
    <property type="entry name" value="HADHALOGNASE"/>
</dbReference>
<comment type="caution">
    <text evidence="1">The sequence shown here is derived from an EMBL/GenBank/DDBJ whole genome shotgun (WGS) entry which is preliminary data.</text>
</comment>
<sequence length="229" mass="25440">MTIEAVLFDFSGTLFRLEDDESWYADLTWPDGRAIDVHEKAEIMRRMTAPVDHIVEFDAETKYAWDNRDLDPALHRIAMMEVLRKSGVPTDEDAERLYARLLDPLEWTPYPDSEAVLNLLAAQDVPVAVVSNIPFDIRPSFTARGWDRLVGAFTLSYEVGAMKPDPEIFHSALDELGVSADAALMIGDSAEADGGAAALGSRFALVEALPTAERPDALLTALRRHRLLE</sequence>
<evidence type="ECO:0000313" key="1">
    <source>
        <dbReference type="EMBL" id="MBF6297340.1"/>
    </source>
</evidence>
<dbReference type="PANTHER" id="PTHR46649">
    <property type="match status" value="1"/>
</dbReference>
<keyword evidence="1" id="KW-0378">Hydrolase</keyword>
<dbReference type="Pfam" id="PF00702">
    <property type="entry name" value="Hydrolase"/>
    <property type="match status" value="1"/>
</dbReference>
<accession>A0ABS0CL42</accession>
<organism evidence="1 2">
    <name type="scientific">Nocardia amamiensis</name>
    <dbReference type="NCBI Taxonomy" id="404578"/>
    <lineage>
        <taxon>Bacteria</taxon>
        <taxon>Bacillati</taxon>
        <taxon>Actinomycetota</taxon>
        <taxon>Actinomycetes</taxon>
        <taxon>Mycobacteriales</taxon>
        <taxon>Nocardiaceae</taxon>
        <taxon>Nocardia</taxon>
    </lineage>
</organism>
<dbReference type="SFLD" id="SFLDG01129">
    <property type="entry name" value="C1.5:_HAD__Beta-PGM__Phosphata"/>
    <property type="match status" value="1"/>
</dbReference>
<dbReference type="InterPro" id="IPR023214">
    <property type="entry name" value="HAD_sf"/>
</dbReference>
<dbReference type="PANTHER" id="PTHR46649:SF4">
    <property type="entry name" value="HALOACID DEHALOGENASE-LIKE HYDROLASE (HAD) SUPERFAMILY PROTEIN"/>
    <property type="match status" value="1"/>
</dbReference>
<dbReference type="NCBIfam" id="TIGR01509">
    <property type="entry name" value="HAD-SF-IA-v3"/>
    <property type="match status" value="1"/>
</dbReference>
<dbReference type="InterPro" id="IPR036412">
    <property type="entry name" value="HAD-like_sf"/>
</dbReference>
<dbReference type="NCBIfam" id="TIGR01549">
    <property type="entry name" value="HAD-SF-IA-v1"/>
    <property type="match status" value="1"/>
</dbReference>
<dbReference type="Proteomes" id="UP000702209">
    <property type="component" value="Unassembled WGS sequence"/>
</dbReference>
<reference evidence="1 2" key="1">
    <citation type="submission" date="2020-10" db="EMBL/GenBank/DDBJ databases">
        <title>Identification of Nocardia species via Next-generation sequencing and recognition of intraspecies genetic diversity.</title>
        <authorList>
            <person name="Li P."/>
            <person name="Li P."/>
            <person name="Lu B."/>
        </authorList>
    </citation>
    <scope>NUCLEOTIDE SEQUENCE [LARGE SCALE GENOMIC DNA]</scope>
    <source>
        <strain evidence="1 2">BJ06-0157</strain>
    </source>
</reference>
<keyword evidence="2" id="KW-1185">Reference proteome</keyword>
<dbReference type="EMBL" id="JADLQX010000004">
    <property type="protein sequence ID" value="MBF6297340.1"/>
    <property type="molecule type" value="Genomic_DNA"/>
</dbReference>
<dbReference type="SFLD" id="SFLDS00003">
    <property type="entry name" value="Haloacid_Dehalogenase"/>
    <property type="match status" value="1"/>
</dbReference>
<gene>
    <name evidence="1" type="ORF">IU459_07250</name>
</gene>
<evidence type="ECO:0000313" key="2">
    <source>
        <dbReference type="Proteomes" id="UP000702209"/>
    </source>
</evidence>
<dbReference type="RefSeq" id="WP_195128695.1">
    <property type="nucleotide sequence ID" value="NZ_JADLQX010000004.1"/>
</dbReference>
<dbReference type="Gene3D" id="3.40.50.1000">
    <property type="entry name" value="HAD superfamily/HAD-like"/>
    <property type="match status" value="1"/>
</dbReference>
<proteinExistence type="predicted"/>
<dbReference type="InterPro" id="IPR006439">
    <property type="entry name" value="HAD-SF_hydro_IA"/>
</dbReference>
<name>A0ABS0CL42_9NOCA</name>
<dbReference type="SUPFAM" id="SSF56784">
    <property type="entry name" value="HAD-like"/>
    <property type="match status" value="1"/>
</dbReference>
<protein>
    <submittedName>
        <fullName evidence="1">HAD-IA family hydrolase</fullName>
    </submittedName>
</protein>